<evidence type="ECO:0000313" key="3">
    <source>
        <dbReference type="EMBL" id="CRH04651.1"/>
    </source>
</evidence>
<dbReference type="InterPro" id="IPR036165">
    <property type="entry name" value="YefM-like_sf"/>
</dbReference>
<dbReference type="PANTHER" id="PTHR33713">
    <property type="entry name" value="ANTITOXIN YAFN-RELATED"/>
    <property type="match status" value="1"/>
</dbReference>
<dbReference type="EMBL" id="LO017727">
    <property type="protein sequence ID" value="CRH04651.1"/>
    <property type="molecule type" value="Genomic_DNA"/>
</dbReference>
<comment type="similarity">
    <text evidence="1 2">Belongs to the phD/YefM antitoxin family.</text>
</comment>
<sequence length="83" mass="9310">MQVISYTDARKNLKTVFDRVVDDADTALITRRHGGDVVVISKADYDGLMETLHLLGSQANRDHLARSIAQYQQGQAQPRDLLE</sequence>
<protein>
    <recommendedName>
        <fullName evidence="2">Antitoxin</fullName>
    </recommendedName>
</protein>
<dbReference type="Pfam" id="PF02604">
    <property type="entry name" value="PhdYeFM_antitox"/>
    <property type="match status" value="1"/>
</dbReference>
<dbReference type="InterPro" id="IPR051405">
    <property type="entry name" value="phD/YefM_antitoxin"/>
</dbReference>
<organism evidence="3">
    <name type="scientific">Magnetococcus massalia (strain MO-1)</name>
    <dbReference type="NCBI Taxonomy" id="451514"/>
    <lineage>
        <taxon>Bacteria</taxon>
        <taxon>Pseudomonadati</taxon>
        <taxon>Pseudomonadota</taxon>
        <taxon>Magnetococcia</taxon>
        <taxon>Magnetococcales</taxon>
        <taxon>Magnetococcaceae</taxon>
        <taxon>Magnetococcus</taxon>
    </lineage>
</organism>
<comment type="function">
    <text evidence="2">Antitoxin component of a type II toxin-antitoxin (TA) system.</text>
</comment>
<dbReference type="AlphaFoldDB" id="A0A1S7LFB8"/>
<name>A0A1S7LFB8_MAGMO</name>
<dbReference type="PANTHER" id="PTHR33713:SF6">
    <property type="entry name" value="ANTITOXIN YEFM"/>
    <property type="match status" value="1"/>
</dbReference>
<dbReference type="NCBIfam" id="TIGR01552">
    <property type="entry name" value="phd_fam"/>
    <property type="match status" value="1"/>
</dbReference>
<dbReference type="SUPFAM" id="SSF143120">
    <property type="entry name" value="YefM-like"/>
    <property type="match status" value="1"/>
</dbReference>
<evidence type="ECO:0000256" key="1">
    <source>
        <dbReference type="ARBA" id="ARBA00009981"/>
    </source>
</evidence>
<accession>A0A1S7LFB8</accession>
<dbReference type="Gene3D" id="6.10.250.330">
    <property type="match status" value="1"/>
</dbReference>
<evidence type="ECO:0000256" key="2">
    <source>
        <dbReference type="RuleBase" id="RU362080"/>
    </source>
</evidence>
<gene>
    <name evidence="3" type="ORF">MAGMO_0440</name>
</gene>
<dbReference type="Gene3D" id="3.40.1620.10">
    <property type="entry name" value="YefM-like domain"/>
    <property type="match status" value="1"/>
</dbReference>
<dbReference type="InterPro" id="IPR006442">
    <property type="entry name" value="Antitoxin_Phd/YefM"/>
</dbReference>
<proteinExistence type="inferred from homology"/>
<reference evidence="3" key="1">
    <citation type="submission" date="2015-04" db="EMBL/GenBank/DDBJ databases">
        <authorList>
            <person name="Syromyatnikov M.Y."/>
            <person name="Popov V.N."/>
        </authorList>
    </citation>
    <scope>NUCLEOTIDE SEQUENCE</scope>
    <source>
        <strain evidence="3">MO-1</strain>
    </source>
</reference>